<dbReference type="STRING" id="71717.A0A4Y7SGC2"/>
<dbReference type="PANTHER" id="PTHR28142:SF1">
    <property type="entry name" value="MITOCHONDRIAL INNER MEMBRANE I-AAA PROTEASE SUPERCOMPLEX SUBUNIT MGR3-RELATED"/>
    <property type="match status" value="1"/>
</dbReference>
<gene>
    <name evidence="1" type="ORF">FA13DRAFT_204680</name>
</gene>
<dbReference type="InterPro" id="IPR011990">
    <property type="entry name" value="TPR-like_helical_dom_sf"/>
</dbReference>
<sequence>MTIYGIGELWGSMTMWPKEVRNDLRQGLRESMREERGIAVQYLTRAWETAKKMKLEEFGLQPYMKTTGIAITLAAVLEADSKHERAYQVYQEALSQLQEGAGDSTSRLRTGLSAPERMRGVALAYRLGELAEQLHKPAEEEEKWLVHSVETTLRDIMHASPKKDVSIERAMPEGKVEASGMVEHLKLPMWATSHDLAAPFEALGSFYSKTGKVSYAMPLYLQAISILIPPPPQVTSADDQCRAAQLMGNIAELILRTSMDSASVEQAESWANKGLEVASRVRKSTFRTHPVCEHAYAMMLYNLAMIRDMSGDQDRARQLFVESMHQARSIGLKEAVKNAEKAIGELGRGAEVPSVLTKNK</sequence>
<evidence type="ECO:0008006" key="3">
    <source>
        <dbReference type="Google" id="ProtNLM"/>
    </source>
</evidence>
<reference evidence="1 2" key="1">
    <citation type="journal article" date="2019" name="Nat. Ecol. Evol.">
        <title>Megaphylogeny resolves global patterns of mushroom evolution.</title>
        <authorList>
            <person name="Varga T."/>
            <person name="Krizsan K."/>
            <person name="Foldi C."/>
            <person name="Dima B."/>
            <person name="Sanchez-Garcia M."/>
            <person name="Sanchez-Ramirez S."/>
            <person name="Szollosi G.J."/>
            <person name="Szarkandi J.G."/>
            <person name="Papp V."/>
            <person name="Albert L."/>
            <person name="Andreopoulos W."/>
            <person name="Angelini C."/>
            <person name="Antonin V."/>
            <person name="Barry K.W."/>
            <person name="Bougher N.L."/>
            <person name="Buchanan P."/>
            <person name="Buyck B."/>
            <person name="Bense V."/>
            <person name="Catcheside P."/>
            <person name="Chovatia M."/>
            <person name="Cooper J."/>
            <person name="Damon W."/>
            <person name="Desjardin D."/>
            <person name="Finy P."/>
            <person name="Geml J."/>
            <person name="Haridas S."/>
            <person name="Hughes K."/>
            <person name="Justo A."/>
            <person name="Karasinski D."/>
            <person name="Kautmanova I."/>
            <person name="Kiss B."/>
            <person name="Kocsube S."/>
            <person name="Kotiranta H."/>
            <person name="LaButti K.M."/>
            <person name="Lechner B.E."/>
            <person name="Liimatainen K."/>
            <person name="Lipzen A."/>
            <person name="Lukacs Z."/>
            <person name="Mihaltcheva S."/>
            <person name="Morgado L.N."/>
            <person name="Niskanen T."/>
            <person name="Noordeloos M.E."/>
            <person name="Ohm R.A."/>
            <person name="Ortiz-Santana B."/>
            <person name="Ovrebo C."/>
            <person name="Racz N."/>
            <person name="Riley R."/>
            <person name="Savchenko A."/>
            <person name="Shiryaev A."/>
            <person name="Soop K."/>
            <person name="Spirin V."/>
            <person name="Szebenyi C."/>
            <person name="Tomsovsky M."/>
            <person name="Tulloss R.E."/>
            <person name="Uehling J."/>
            <person name="Grigoriev I.V."/>
            <person name="Vagvolgyi C."/>
            <person name="Papp T."/>
            <person name="Martin F.M."/>
            <person name="Miettinen O."/>
            <person name="Hibbett D.S."/>
            <person name="Nagy L.G."/>
        </authorList>
    </citation>
    <scope>NUCLEOTIDE SEQUENCE [LARGE SCALE GENOMIC DNA]</scope>
    <source>
        <strain evidence="1 2">FP101781</strain>
    </source>
</reference>
<name>A0A4Y7SGC2_COPMI</name>
<dbReference type="AlphaFoldDB" id="A0A4Y7SGC2"/>
<evidence type="ECO:0000313" key="2">
    <source>
        <dbReference type="Proteomes" id="UP000298030"/>
    </source>
</evidence>
<comment type="caution">
    <text evidence="1">The sequence shown here is derived from an EMBL/GenBank/DDBJ whole genome shotgun (WGS) entry which is preliminary data.</text>
</comment>
<dbReference type="SUPFAM" id="SSF48452">
    <property type="entry name" value="TPR-like"/>
    <property type="match status" value="1"/>
</dbReference>
<dbReference type="Gene3D" id="1.25.40.10">
    <property type="entry name" value="Tetratricopeptide repeat domain"/>
    <property type="match status" value="1"/>
</dbReference>
<evidence type="ECO:0000313" key="1">
    <source>
        <dbReference type="EMBL" id="TEB20599.1"/>
    </source>
</evidence>
<dbReference type="Proteomes" id="UP000298030">
    <property type="component" value="Unassembled WGS sequence"/>
</dbReference>
<protein>
    <recommendedName>
        <fullName evidence="3">TPR-like protein</fullName>
    </recommendedName>
</protein>
<dbReference type="EMBL" id="QPFP01000135">
    <property type="protein sequence ID" value="TEB20599.1"/>
    <property type="molecule type" value="Genomic_DNA"/>
</dbReference>
<dbReference type="PANTHER" id="PTHR28142">
    <property type="entry name" value="MITOCHONDRIAL INNER MEMBRANE I-AAA PROTEASE SUPERCOMPLEX SUBUNIT MGR3-RELATED"/>
    <property type="match status" value="1"/>
</dbReference>
<proteinExistence type="predicted"/>
<organism evidence="1 2">
    <name type="scientific">Coprinellus micaceus</name>
    <name type="common">Glistening ink-cap mushroom</name>
    <name type="synonym">Coprinus micaceus</name>
    <dbReference type="NCBI Taxonomy" id="71717"/>
    <lineage>
        <taxon>Eukaryota</taxon>
        <taxon>Fungi</taxon>
        <taxon>Dikarya</taxon>
        <taxon>Basidiomycota</taxon>
        <taxon>Agaricomycotina</taxon>
        <taxon>Agaricomycetes</taxon>
        <taxon>Agaricomycetidae</taxon>
        <taxon>Agaricales</taxon>
        <taxon>Agaricineae</taxon>
        <taxon>Psathyrellaceae</taxon>
        <taxon>Coprinellus</taxon>
    </lineage>
</organism>
<dbReference type="OrthoDB" id="10050400at2759"/>
<keyword evidence="2" id="KW-1185">Reference proteome</keyword>
<dbReference type="InterPro" id="IPR040201">
    <property type="entry name" value="Mrg3-like"/>
</dbReference>
<accession>A0A4Y7SGC2</accession>